<comment type="caution">
    <text evidence="2">The sequence shown here is derived from an EMBL/GenBank/DDBJ whole genome shotgun (WGS) entry which is preliminary data.</text>
</comment>
<proteinExistence type="predicted"/>
<evidence type="ECO:0000256" key="1">
    <source>
        <dbReference type="SAM" id="MobiDB-lite"/>
    </source>
</evidence>
<reference evidence="2 3" key="1">
    <citation type="journal article" date="2019" name="Commun. Biol.">
        <title>The bagworm genome reveals a unique fibroin gene that provides high tensile strength.</title>
        <authorList>
            <person name="Kono N."/>
            <person name="Nakamura H."/>
            <person name="Ohtoshi R."/>
            <person name="Tomita M."/>
            <person name="Numata K."/>
            <person name="Arakawa K."/>
        </authorList>
    </citation>
    <scope>NUCLEOTIDE SEQUENCE [LARGE SCALE GENOMIC DNA]</scope>
</reference>
<accession>A0A4C1XDF4</accession>
<keyword evidence="3" id="KW-1185">Reference proteome</keyword>
<feature type="region of interest" description="Disordered" evidence="1">
    <location>
        <begin position="41"/>
        <end position="61"/>
    </location>
</feature>
<name>A0A4C1XDF4_EUMVA</name>
<organism evidence="2 3">
    <name type="scientific">Eumeta variegata</name>
    <name type="common">Bagworm moth</name>
    <name type="synonym">Eumeta japonica</name>
    <dbReference type="NCBI Taxonomy" id="151549"/>
    <lineage>
        <taxon>Eukaryota</taxon>
        <taxon>Metazoa</taxon>
        <taxon>Ecdysozoa</taxon>
        <taxon>Arthropoda</taxon>
        <taxon>Hexapoda</taxon>
        <taxon>Insecta</taxon>
        <taxon>Pterygota</taxon>
        <taxon>Neoptera</taxon>
        <taxon>Endopterygota</taxon>
        <taxon>Lepidoptera</taxon>
        <taxon>Glossata</taxon>
        <taxon>Ditrysia</taxon>
        <taxon>Tineoidea</taxon>
        <taxon>Psychidae</taxon>
        <taxon>Oiketicinae</taxon>
        <taxon>Eumeta</taxon>
    </lineage>
</organism>
<dbReference type="EMBL" id="BGZK01000788">
    <property type="protein sequence ID" value="GBP60454.1"/>
    <property type="molecule type" value="Genomic_DNA"/>
</dbReference>
<evidence type="ECO:0000313" key="2">
    <source>
        <dbReference type="EMBL" id="GBP60454.1"/>
    </source>
</evidence>
<sequence>MAVSSRVKWHPLCSIGGGTAPGRRGRKNSEGRVLWVDTRGSVTPMREPIGSNTPHSLGHVSRPVDALPPDCRIHFSDVGSVDRCAVAPRFLHLCAEED</sequence>
<protein>
    <submittedName>
        <fullName evidence="2">Uncharacterized protein</fullName>
    </submittedName>
</protein>
<dbReference type="AlphaFoldDB" id="A0A4C1XDF4"/>
<evidence type="ECO:0000313" key="3">
    <source>
        <dbReference type="Proteomes" id="UP000299102"/>
    </source>
</evidence>
<gene>
    <name evidence="2" type="ORF">EVAR_37490_1</name>
</gene>
<dbReference type="Proteomes" id="UP000299102">
    <property type="component" value="Unassembled WGS sequence"/>
</dbReference>